<proteinExistence type="predicted"/>
<evidence type="ECO:0000313" key="3">
    <source>
        <dbReference type="Proteomes" id="UP000075391"/>
    </source>
</evidence>
<dbReference type="RefSeq" id="WP_063245027.1">
    <property type="nucleotide sequence ID" value="NZ_LUKF01000019.1"/>
</dbReference>
<gene>
    <name evidence="2" type="ORF">AZI85_12380</name>
</gene>
<dbReference type="Proteomes" id="UP000075391">
    <property type="component" value="Unassembled WGS sequence"/>
</dbReference>
<feature type="signal peptide" evidence="1">
    <location>
        <begin position="1"/>
        <end position="20"/>
    </location>
</feature>
<name>A0A150WD25_BDEBC</name>
<organism evidence="2 3">
    <name type="scientific">Bdellovibrio bacteriovorus</name>
    <dbReference type="NCBI Taxonomy" id="959"/>
    <lineage>
        <taxon>Bacteria</taxon>
        <taxon>Pseudomonadati</taxon>
        <taxon>Bdellovibrionota</taxon>
        <taxon>Bdellovibrionia</taxon>
        <taxon>Bdellovibrionales</taxon>
        <taxon>Pseudobdellovibrionaceae</taxon>
        <taxon>Bdellovibrio</taxon>
    </lineage>
</organism>
<evidence type="ECO:0000313" key="2">
    <source>
        <dbReference type="EMBL" id="KYG60778.1"/>
    </source>
</evidence>
<dbReference type="AlphaFoldDB" id="A0A150WD25"/>
<reference evidence="2 3" key="1">
    <citation type="submission" date="2016-03" db="EMBL/GenBank/DDBJ databases">
        <authorList>
            <person name="Ploux O."/>
        </authorList>
    </citation>
    <scope>NUCLEOTIDE SEQUENCE [LARGE SCALE GENOMIC DNA]</scope>
    <source>
        <strain evidence="2 3">BER2</strain>
    </source>
</reference>
<keyword evidence="1" id="KW-0732">Signal</keyword>
<sequence length="453" mass="49646">MKMTAMLFSLLIALTSSAFAQGKFYKSTDKITLSYEEFRALSDENQKAWLKEIQAFYAKVDAVDAGERINPKRKYSFLPEFLFQALSNSASFCATSSILVGNPAEAADERCQVQRSVKAAASLVCMRCPGDRLSGVYVCTSANDDASTISRNLLKELDKKDYEGSKVQISADQLAKHVEVTLDEGSSPFEAPILRKNTVVKRIVTPSSSEEVVIDLGPDAQIKKASKAGPMTVTERRDESGAVLDRVGNNPHVADYHLRALEDVGNSKGNDNLDVEEVSKTERLACVYAGWAVEGPQCSPISEKEIRDASGKSVTYSCKANQEGSAIYGDNEDGKSVVLCNPVLFGLKDEKPICIRRSKNATEECVKASNKASETLAFAKANPSEYRALVRRVDVLCQQDETVLRKHFEKRGRSKSQVDYAIKDLSATCVHLRGRMAELVDANKATAPRAGQR</sequence>
<evidence type="ECO:0000256" key="1">
    <source>
        <dbReference type="SAM" id="SignalP"/>
    </source>
</evidence>
<dbReference type="EMBL" id="LUKF01000019">
    <property type="protein sequence ID" value="KYG60778.1"/>
    <property type="molecule type" value="Genomic_DNA"/>
</dbReference>
<dbReference type="OrthoDB" id="5288050at2"/>
<comment type="caution">
    <text evidence="2">The sequence shown here is derived from an EMBL/GenBank/DDBJ whole genome shotgun (WGS) entry which is preliminary data.</text>
</comment>
<protein>
    <submittedName>
        <fullName evidence="2">Uncharacterized protein</fullName>
    </submittedName>
</protein>
<accession>A0A150WD25</accession>
<feature type="chain" id="PRO_5007572732" evidence="1">
    <location>
        <begin position="21"/>
        <end position="453"/>
    </location>
</feature>